<dbReference type="PANTHER" id="PTHR24421">
    <property type="entry name" value="NITRATE/NITRITE SENSOR PROTEIN NARX-RELATED"/>
    <property type="match status" value="1"/>
</dbReference>
<dbReference type="SUPFAM" id="SSF55874">
    <property type="entry name" value="ATPase domain of HSP90 chaperone/DNA topoisomerase II/histidine kinase"/>
    <property type="match status" value="1"/>
</dbReference>
<dbReference type="Gene3D" id="3.30.565.10">
    <property type="entry name" value="Histidine kinase-like ATPase, C-terminal domain"/>
    <property type="match status" value="1"/>
</dbReference>
<reference evidence="10" key="1">
    <citation type="journal article" date="2019" name="Int. J. Syst. Evol. Microbiol.">
        <title>The Global Catalogue of Microorganisms (GCM) 10K type strain sequencing project: providing services to taxonomists for standard genome sequencing and annotation.</title>
        <authorList>
            <consortium name="The Broad Institute Genomics Platform"/>
            <consortium name="The Broad Institute Genome Sequencing Center for Infectious Disease"/>
            <person name="Wu L."/>
            <person name="Ma J."/>
        </authorList>
    </citation>
    <scope>NUCLEOTIDE SEQUENCE [LARGE SCALE GENOMIC DNA]</scope>
    <source>
        <strain evidence="10">CCM 7043</strain>
    </source>
</reference>
<dbReference type="GO" id="GO:0016301">
    <property type="term" value="F:kinase activity"/>
    <property type="evidence" value="ECO:0007669"/>
    <property type="project" value="UniProtKB-KW"/>
</dbReference>
<evidence type="ECO:0000256" key="7">
    <source>
        <dbReference type="SAM" id="Phobius"/>
    </source>
</evidence>
<evidence type="ECO:0000256" key="3">
    <source>
        <dbReference type="ARBA" id="ARBA00022679"/>
    </source>
</evidence>
<organism evidence="9 10">
    <name type="scientific">Pseudonocardia yunnanensis</name>
    <dbReference type="NCBI Taxonomy" id="58107"/>
    <lineage>
        <taxon>Bacteria</taxon>
        <taxon>Bacillati</taxon>
        <taxon>Actinomycetota</taxon>
        <taxon>Actinomycetes</taxon>
        <taxon>Pseudonocardiales</taxon>
        <taxon>Pseudonocardiaceae</taxon>
        <taxon>Pseudonocardia</taxon>
    </lineage>
</organism>
<evidence type="ECO:0000259" key="8">
    <source>
        <dbReference type="PROSITE" id="PS50109"/>
    </source>
</evidence>
<comment type="catalytic activity">
    <reaction evidence="1">
        <text>ATP + protein L-histidine = ADP + protein N-phospho-L-histidine.</text>
        <dbReference type="EC" id="2.7.13.3"/>
    </reaction>
</comment>
<evidence type="ECO:0000313" key="9">
    <source>
        <dbReference type="EMBL" id="MFD1521850.1"/>
    </source>
</evidence>
<evidence type="ECO:0000256" key="5">
    <source>
        <dbReference type="ARBA" id="ARBA00023012"/>
    </source>
</evidence>
<feature type="domain" description="Histidine kinase" evidence="8">
    <location>
        <begin position="283"/>
        <end position="441"/>
    </location>
</feature>
<keyword evidence="7" id="KW-0472">Membrane</keyword>
<dbReference type="CDD" id="cd16917">
    <property type="entry name" value="HATPase_UhpB-NarQ-NarX-like"/>
    <property type="match status" value="1"/>
</dbReference>
<keyword evidence="3" id="KW-0808">Transferase</keyword>
<dbReference type="Pfam" id="PF02518">
    <property type="entry name" value="HATPase_c"/>
    <property type="match status" value="1"/>
</dbReference>
<name>A0ABW4F514_9PSEU</name>
<keyword evidence="10" id="KW-1185">Reference proteome</keyword>
<dbReference type="InterPro" id="IPR004358">
    <property type="entry name" value="Sig_transdc_His_kin-like_C"/>
</dbReference>
<accession>A0ABW4F514</accession>
<evidence type="ECO:0000256" key="4">
    <source>
        <dbReference type="ARBA" id="ARBA00022777"/>
    </source>
</evidence>
<proteinExistence type="predicted"/>
<keyword evidence="7" id="KW-0812">Transmembrane</keyword>
<dbReference type="InterPro" id="IPR005467">
    <property type="entry name" value="His_kinase_dom"/>
</dbReference>
<feature type="transmembrane region" description="Helical" evidence="7">
    <location>
        <begin position="188"/>
        <end position="211"/>
    </location>
</feature>
<evidence type="ECO:0000256" key="1">
    <source>
        <dbReference type="ARBA" id="ARBA00000085"/>
    </source>
</evidence>
<evidence type="ECO:0000256" key="6">
    <source>
        <dbReference type="SAM" id="MobiDB-lite"/>
    </source>
</evidence>
<dbReference type="PRINTS" id="PR00344">
    <property type="entry name" value="BCTRLSENSOR"/>
</dbReference>
<dbReference type="InterPro" id="IPR003594">
    <property type="entry name" value="HATPase_dom"/>
</dbReference>
<keyword evidence="4 9" id="KW-0418">Kinase</keyword>
<protein>
    <recommendedName>
        <fullName evidence="2">histidine kinase</fullName>
        <ecNumber evidence="2">2.7.13.3</ecNumber>
    </recommendedName>
</protein>
<feature type="compositionally biased region" description="Low complexity" evidence="6">
    <location>
        <begin position="445"/>
        <end position="466"/>
    </location>
</feature>
<evidence type="ECO:0000313" key="10">
    <source>
        <dbReference type="Proteomes" id="UP001597114"/>
    </source>
</evidence>
<comment type="caution">
    <text evidence="9">The sequence shown here is derived from an EMBL/GenBank/DDBJ whole genome shotgun (WGS) entry which is preliminary data.</text>
</comment>
<dbReference type="InterPro" id="IPR036890">
    <property type="entry name" value="HATPase_C_sf"/>
</dbReference>
<gene>
    <name evidence="9" type="ORF">ACFSJD_30445</name>
</gene>
<dbReference type="InterPro" id="IPR050482">
    <property type="entry name" value="Sensor_HK_TwoCompSys"/>
</dbReference>
<keyword evidence="5" id="KW-0902">Two-component regulatory system</keyword>
<dbReference type="EMBL" id="JBHUCO010000041">
    <property type="protein sequence ID" value="MFD1521850.1"/>
    <property type="molecule type" value="Genomic_DNA"/>
</dbReference>
<dbReference type="RefSeq" id="WP_344722229.1">
    <property type="nucleotide sequence ID" value="NZ_BAAAUS010000010.1"/>
</dbReference>
<dbReference type="PROSITE" id="PS50109">
    <property type="entry name" value="HIS_KIN"/>
    <property type="match status" value="1"/>
</dbReference>
<dbReference type="SMART" id="SM00387">
    <property type="entry name" value="HATPase_c"/>
    <property type="match status" value="1"/>
</dbReference>
<keyword evidence="7" id="KW-1133">Transmembrane helix</keyword>
<dbReference type="Proteomes" id="UP001597114">
    <property type="component" value="Unassembled WGS sequence"/>
</dbReference>
<feature type="region of interest" description="Disordered" evidence="6">
    <location>
        <begin position="440"/>
        <end position="482"/>
    </location>
</feature>
<dbReference type="EC" id="2.7.13.3" evidence="2"/>
<evidence type="ECO:0000256" key="2">
    <source>
        <dbReference type="ARBA" id="ARBA00012438"/>
    </source>
</evidence>
<sequence length="482" mass="51687">MAGLVLRRTLLRHLLITLIVALVLSGITAFGVLRFAEDEARRTAEKVGRQIASAVLVPLSKRHLGQPGEFVRDDLLADLAPFLSSGMIERVKVFTVDGGTARIVFSDEQRIEGHTGSLRPELAARLDRDEVVVQEVPDDPEHTYERSLPGDRFEVYFGFRDAGGTPTRLEVYVPVAVGETTRYAVAELVPLVLTGLVLVALATVPLSIALARRMERDRAEQRAVRDYGLAAAELARRDLAQRLHDGVIPDLAGASLLLEAIRAEGLRTGGEAPWELIGRAQGLVAADVRRLRGLLDELVPACSVADDLGGALRDLVDQLDSSSSAGARGVPTVTIEVPEGLRPSEAAAVLVHRIAGELLRNAVRHAGAGSVRIRIASGDKGSIELTVADDGSGFDPSRARRHGHIGLQLVQQVARDSAGTLEIDSRPGLGTVVRVTIPQNPRPWSAESTSAVASSTTAGRSPGSRSLSRRHLSPTRLRDRAR</sequence>